<keyword evidence="1" id="KW-0092">Biotin</keyword>
<evidence type="ECO:0000256" key="1">
    <source>
        <dbReference type="ARBA" id="ARBA00023267"/>
    </source>
</evidence>
<evidence type="ECO:0000313" key="4">
    <source>
        <dbReference type="Proteomes" id="UP001348817"/>
    </source>
</evidence>
<organism evidence="3 4">
    <name type="scientific">Fulvitalea axinellae</name>
    <dbReference type="NCBI Taxonomy" id="1182444"/>
    <lineage>
        <taxon>Bacteria</taxon>
        <taxon>Pseudomonadati</taxon>
        <taxon>Bacteroidota</taxon>
        <taxon>Cytophagia</taxon>
        <taxon>Cytophagales</taxon>
        <taxon>Persicobacteraceae</taxon>
        <taxon>Fulvitalea</taxon>
    </lineage>
</organism>
<dbReference type="InterPro" id="IPR001882">
    <property type="entry name" value="Biotin_BS"/>
</dbReference>
<dbReference type="PROSITE" id="PS00188">
    <property type="entry name" value="BIOTIN"/>
    <property type="match status" value="1"/>
</dbReference>
<dbReference type="Pfam" id="PF00364">
    <property type="entry name" value="Biotin_lipoyl"/>
    <property type="match status" value="1"/>
</dbReference>
<dbReference type="PANTHER" id="PTHR45266">
    <property type="entry name" value="OXALOACETATE DECARBOXYLASE ALPHA CHAIN"/>
    <property type="match status" value="1"/>
</dbReference>
<proteinExistence type="predicted"/>
<accession>A0AAU9CQD3</accession>
<evidence type="ECO:0000259" key="2">
    <source>
        <dbReference type="PROSITE" id="PS50968"/>
    </source>
</evidence>
<dbReference type="PANTHER" id="PTHR45266:SF3">
    <property type="entry name" value="OXALOACETATE DECARBOXYLASE ALPHA CHAIN"/>
    <property type="match status" value="1"/>
</dbReference>
<dbReference type="InterPro" id="IPR050709">
    <property type="entry name" value="Biotin_Carboxyl_Carrier/Decarb"/>
</dbReference>
<dbReference type="PROSITE" id="PS50968">
    <property type="entry name" value="BIOTINYL_LIPOYL"/>
    <property type="match status" value="1"/>
</dbReference>
<feature type="domain" description="Lipoyl-binding" evidence="2">
    <location>
        <begin position="63"/>
        <end position="138"/>
    </location>
</feature>
<gene>
    <name evidence="3" type="ORF">FUAX_15990</name>
</gene>
<dbReference type="FunFam" id="2.40.50.100:FF:000003">
    <property type="entry name" value="Acetyl-CoA carboxylase biotin carboxyl carrier protein"/>
    <property type="match status" value="1"/>
</dbReference>
<dbReference type="AlphaFoldDB" id="A0AAU9CQD3"/>
<sequence length="138" mass="14674">MKQYKFKVNGNKYTVDILNAEDNIIDLEVNGTAYQVELEKEVKASKTPKIVRSPIKKPVAPKVGTGGAGQKINAPLPGTIVEVKVKEGDTVSVGDPLLVMEAMKMENIINADAAGTVKSIKVSVGDNVLQGDVLVELG</sequence>
<dbReference type="RefSeq" id="WP_338394382.1">
    <property type="nucleotide sequence ID" value="NZ_AP025314.1"/>
</dbReference>
<dbReference type="KEGG" id="fax:FUAX_15990"/>
<dbReference type="Proteomes" id="UP001348817">
    <property type="component" value="Chromosome"/>
</dbReference>
<dbReference type="EMBL" id="AP025314">
    <property type="protein sequence ID" value="BDD09167.1"/>
    <property type="molecule type" value="Genomic_DNA"/>
</dbReference>
<name>A0AAU9CQD3_9BACT</name>
<dbReference type="InterPro" id="IPR000089">
    <property type="entry name" value="Biotin_lipoyl"/>
</dbReference>
<dbReference type="Gene3D" id="2.40.50.100">
    <property type="match status" value="1"/>
</dbReference>
<dbReference type="CDD" id="cd06850">
    <property type="entry name" value="biotinyl_domain"/>
    <property type="match status" value="1"/>
</dbReference>
<reference evidence="3 4" key="1">
    <citation type="submission" date="2021-12" db="EMBL/GenBank/DDBJ databases">
        <title>Genome sequencing of bacteria with rrn-lacking chromosome and rrn-plasmid.</title>
        <authorList>
            <person name="Anda M."/>
            <person name="Iwasaki W."/>
        </authorList>
    </citation>
    <scope>NUCLEOTIDE SEQUENCE [LARGE SCALE GENOMIC DNA]</scope>
    <source>
        <strain evidence="3 4">DSM 100852</strain>
    </source>
</reference>
<dbReference type="InterPro" id="IPR011053">
    <property type="entry name" value="Single_hybrid_motif"/>
</dbReference>
<protein>
    <submittedName>
        <fullName evidence="3">Acetyl-CoA carboxylase biotin carboxyl carrier protein subunit</fullName>
    </submittedName>
</protein>
<evidence type="ECO:0000313" key="3">
    <source>
        <dbReference type="EMBL" id="BDD09167.1"/>
    </source>
</evidence>
<dbReference type="SUPFAM" id="SSF51230">
    <property type="entry name" value="Single hybrid motif"/>
    <property type="match status" value="1"/>
</dbReference>
<keyword evidence="4" id="KW-1185">Reference proteome</keyword>